<organism evidence="2 3">
    <name type="scientific">Methanocorpusculum labreanum (strain ATCC 43576 / DSM 4855 / Z)</name>
    <dbReference type="NCBI Taxonomy" id="410358"/>
    <lineage>
        <taxon>Archaea</taxon>
        <taxon>Methanobacteriati</taxon>
        <taxon>Methanobacteriota</taxon>
        <taxon>Stenosarchaea group</taxon>
        <taxon>Methanomicrobia</taxon>
        <taxon>Methanomicrobiales</taxon>
        <taxon>Methanocorpusculaceae</taxon>
        <taxon>Methanocorpusculum</taxon>
    </lineage>
</organism>
<keyword evidence="3" id="KW-1185">Reference proteome</keyword>
<dbReference type="RefSeq" id="WP_011832410.1">
    <property type="nucleotide sequence ID" value="NC_008942.1"/>
</dbReference>
<protein>
    <submittedName>
        <fullName evidence="2">Uncharacterized protein</fullName>
    </submittedName>
</protein>
<evidence type="ECO:0000313" key="2">
    <source>
        <dbReference type="EMBL" id="ABN06209.1"/>
    </source>
</evidence>
<dbReference type="eggNOG" id="arCOG07521">
    <property type="taxonomic scope" value="Archaea"/>
</dbReference>
<dbReference type="KEGG" id="mla:Mlab_0031"/>
<feature type="transmembrane region" description="Helical" evidence="1">
    <location>
        <begin position="6"/>
        <end position="25"/>
    </location>
</feature>
<keyword evidence="1" id="KW-0812">Transmembrane</keyword>
<sequence>MQKSKALLWITVILIISVTGIWVILEPFSDLSEAFTMRPIAEDELPHYAVLMNLTEEDFAAHPSLYECMGKYVHIYERPLDYFKFSGVTSLEGQEIYGKYGGKILFWNGTYYQFLFLTS</sequence>
<reference evidence="2 3" key="1">
    <citation type="journal article" date="2009" name="Stand. Genomic Sci.">
        <title>Complete genome sequence of Methanocorpusculum labreanum type strain Z.</title>
        <authorList>
            <person name="Anderson I.J."/>
            <person name="Sieprawska-Lupa M."/>
            <person name="Goltsman E."/>
            <person name="Lapidus A."/>
            <person name="Copeland A."/>
            <person name="Glavina Del Rio T."/>
            <person name="Tice H."/>
            <person name="Dalin E."/>
            <person name="Barry K."/>
            <person name="Pitluck S."/>
            <person name="Hauser L."/>
            <person name="Land M."/>
            <person name="Lucas S."/>
            <person name="Richardson P."/>
            <person name="Whitman W.B."/>
            <person name="Kyrpides N.C."/>
        </authorList>
    </citation>
    <scope>NUCLEOTIDE SEQUENCE [LARGE SCALE GENOMIC DNA]</scope>
    <source>
        <strain evidence="3">ATCC 43576 / DSM 4855 / Z</strain>
    </source>
</reference>
<dbReference type="Proteomes" id="UP000000365">
    <property type="component" value="Chromosome"/>
</dbReference>
<name>A2SPF3_METLZ</name>
<dbReference type="EMBL" id="CP000559">
    <property type="protein sequence ID" value="ABN06209.1"/>
    <property type="molecule type" value="Genomic_DNA"/>
</dbReference>
<keyword evidence="1" id="KW-0472">Membrane</keyword>
<dbReference type="GeneID" id="4795562"/>
<accession>A2SPF3</accession>
<dbReference type="HOGENOM" id="CLU_1965569_0_0_2"/>
<dbReference type="AlphaFoldDB" id="A2SPF3"/>
<dbReference type="STRING" id="410358.Mlab_0031"/>
<evidence type="ECO:0000256" key="1">
    <source>
        <dbReference type="SAM" id="Phobius"/>
    </source>
</evidence>
<gene>
    <name evidence="2" type="ordered locus">Mlab_0031</name>
</gene>
<evidence type="ECO:0000313" key="3">
    <source>
        <dbReference type="Proteomes" id="UP000000365"/>
    </source>
</evidence>
<keyword evidence="1" id="KW-1133">Transmembrane helix</keyword>
<proteinExistence type="predicted"/>